<organism evidence="1 2">
    <name type="scientific">Pyrenophora teres f. teres</name>
    <dbReference type="NCBI Taxonomy" id="97479"/>
    <lineage>
        <taxon>Eukaryota</taxon>
        <taxon>Fungi</taxon>
        <taxon>Dikarya</taxon>
        <taxon>Ascomycota</taxon>
        <taxon>Pezizomycotina</taxon>
        <taxon>Dothideomycetes</taxon>
        <taxon>Pleosporomycetidae</taxon>
        <taxon>Pleosporales</taxon>
        <taxon>Pleosporineae</taxon>
        <taxon>Pleosporaceae</taxon>
        <taxon>Pyrenophora</taxon>
    </lineage>
</organism>
<protein>
    <recommendedName>
        <fullName evidence="3">HTH CENPB-type domain-containing protein</fullName>
    </recommendedName>
</protein>
<accession>A0A6S6WEA2</accession>
<dbReference type="EMBL" id="HG992986">
    <property type="protein sequence ID" value="CAE7209262.1"/>
    <property type="molecule type" value="Genomic_DNA"/>
</dbReference>
<evidence type="ECO:0000313" key="1">
    <source>
        <dbReference type="EMBL" id="CAE7209262.1"/>
    </source>
</evidence>
<evidence type="ECO:0008006" key="3">
    <source>
        <dbReference type="Google" id="ProtNLM"/>
    </source>
</evidence>
<reference evidence="1" key="1">
    <citation type="submission" date="2021-02" db="EMBL/GenBank/DDBJ databases">
        <authorList>
            <person name="Syme A R."/>
            <person name="Syme A R."/>
            <person name="Moolhuijzen P."/>
        </authorList>
    </citation>
    <scope>NUCLEOTIDE SEQUENCE</scope>
    <source>
        <strain evidence="1">W1-1</strain>
    </source>
</reference>
<sequence length="101" mass="11442">MANRILRMNGDHKPVGKHWMTAFLNRNPRVASVVGRKIEAARAEGATPVQIRAFLELFERVRVRLGIRAEDTWNMDETGKALSVCANTRVLASSQKEKAYY</sequence>
<proteinExistence type="predicted"/>
<name>A0A6S6WEA2_9PLEO</name>
<evidence type="ECO:0000313" key="2">
    <source>
        <dbReference type="Proteomes" id="UP000472372"/>
    </source>
</evidence>
<gene>
    <name evidence="1" type="ORF">PTTW11_09889</name>
</gene>
<dbReference type="Proteomes" id="UP000472372">
    <property type="component" value="Chromosome 10"/>
</dbReference>
<dbReference type="AlphaFoldDB" id="A0A6S6WEA2"/>